<feature type="signal peptide" evidence="1">
    <location>
        <begin position="1"/>
        <end position="42"/>
    </location>
</feature>
<evidence type="ECO:0000313" key="3">
    <source>
        <dbReference type="EMBL" id="CTP92692.1"/>
    </source>
</evidence>
<dbReference type="PANTHER" id="PTHR43752:SF2">
    <property type="entry name" value="BNR_ASP-BOX REPEAT FAMILY PROTEIN"/>
    <property type="match status" value="1"/>
</dbReference>
<dbReference type="PANTHER" id="PTHR43752">
    <property type="entry name" value="BNR/ASP-BOX REPEAT FAMILY PROTEIN"/>
    <property type="match status" value="1"/>
</dbReference>
<evidence type="ECO:0000259" key="2">
    <source>
        <dbReference type="Pfam" id="PF13088"/>
    </source>
</evidence>
<feature type="domain" description="Sialidase" evidence="2">
    <location>
        <begin position="86"/>
        <end position="358"/>
    </location>
</feature>
<proteinExistence type="predicted"/>
<dbReference type="Proteomes" id="UP000046187">
    <property type="component" value="Unassembled WGS sequence"/>
</dbReference>
<reference evidence="4" key="1">
    <citation type="submission" date="2015-07" db="EMBL/GenBank/DDBJ databases">
        <authorList>
            <person name="Wibberg D."/>
        </authorList>
    </citation>
    <scope>NUCLEOTIDE SEQUENCE [LARGE SCALE GENOMIC DNA]</scope>
</reference>
<keyword evidence="1" id="KW-0732">Signal</keyword>
<feature type="chain" id="PRO_5005493357" evidence="1">
    <location>
        <begin position="43"/>
        <end position="387"/>
    </location>
</feature>
<accession>A0A0K3A5Y9</accession>
<dbReference type="EMBL" id="CXOI01000082">
    <property type="protein sequence ID" value="CTP92692.1"/>
    <property type="molecule type" value="Genomic_DNA"/>
</dbReference>
<evidence type="ECO:0000313" key="4">
    <source>
        <dbReference type="Proteomes" id="UP000046187"/>
    </source>
</evidence>
<dbReference type="AlphaFoldDB" id="A0A0K3A5Y9"/>
<dbReference type="Gene3D" id="2.120.10.10">
    <property type="match status" value="1"/>
</dbReference>
<dbReference type="InterPro" id="IPR011040">
    <property type="entry name" value="Sialidase"/>
</dbReference>
<evidence type="ECO:0000256" key="1">
    <source>
        <dbReference type="SAM" id="SignalP"/>
    </source>
</evidence>
<name>A0A0K3A5Y9_9XANT</name>
<keyword evidence="4" id="KW-1185">Reference proteome</keyword>
<sequence>MVGMWYLIDNKKVSSKPAQDPTTMMRPSLLPLLSLFAVRAIAAPAPAPAMPAAGLPSPIVYSEFVNADAPTAQCHASTLLETRDGLLAAWFGGRHEGADDVGIWVAQRGAQGWQPAQRVADGKQPQGAPLPAWNPVLFQPAKGPLRLFYKVGPDPKRWWGMQTTSRDGGVHWSAPERLPDGILGPIKNKPVQLADGRILSPSSSEDAGWVAHMEWSDDNGAHWTRGPALNDPARIGAIQPSVLVHTDRRVQAIGRSQQNHVFSTWSRDHGRSWAPMTLLDLANPNSGTDAVVLADGRSLLVYNPTEAGKDWWDGRGTLAVALSGDGNHWTRVLTLEDSAKDEFSYPAVIQTRDGLVHISYTWKRIRIKHVVLDLARLGRDTTTPTLR</sequence>
<dbReference type="SUPFAM" id="SSF50939">
    <property type="entry name" value="Sialidases"/>
    <property type="match status" value="1"/>
</dbReference>
<dbReference type="Pfam" id="PF13088">
    <property type="entry name" value="BNR_2"/>
    <property type="match status" value="1"/>
</dbReference>
<dbReference type="CDD" id="cd15482">
    <property type="entry name" value="Sialidase_non-viral"/>
    <property type="match status" value="1"/>
</dbReference>
<organism evidence="3 4">
    <name type="scientific">Xanthomonas graminis pv. arrhenatheri LMG 727</name>
    <dbReference type="NCBI Taxonomy" id="1195923"/>
    <lineage>
        <taxon>Bacteria</taxon>
        <taxon>Pseudomonadati</taxon>
        <taxon>Pseudomonadota</taxon>
        <taxon>Gammaproteobacteria</taxon>
        <taxon>Lysobacterales</taxon>
        <taxon>Lysobacteraceae</taxon>
        <taxon>Xanthomonas</taxon>
        <taxon>Xanthomonas translucens group</taxon>
        <taxon>Xanthomonas graminis</taxon>
    </lineage>
</organism>
<protein>
    <submittedName>
        <fullName evidence="3">Sialidase/neuraminidase</fullName>
    </submittedName>
</protein>
<gene>
    <name evidence="3" type="ORF">XTALMG727_3853</name>
</gene>
<dbReference type="InterPro" id="IPR036278">
    <property type="entry name" value="Sialidase_sf"/>
</dbReference>